<dbReference type="SUPFAM" id="SSF53822">
    <property type="entry name" value="Periplasmic binding protein-like I"/>
    <property type="match status" value="1"/>
</dbReference>
<dbReference type="GO" id="GO:0005886">
    <property type="term" value="C:plasma membrane"/>
    <property type="evidence" value="ECO:0007669"/>
    <property type="project" value="UniProtKB-SubCell"/>
</dbReference>
<gene>
    <name evidence="9" type="ORF">H8S62_17155</name>
</gene>
<dbReference type="InterPro" id="IPR028082">
    <property type="entry name" value="Peripla_BP_I"/>
</dbReference>
<evidence type="ECO:0000313" key="9">
    <source>
        <dbReference type="EMBL" id="MBC5738743.1"/>
    </source>
</evidence>
<comment type="caution">
    <text evidence="9">The sequence shown here is derived from an EMBL/GenBank/DDBJ whole genome shotgun (WGS) entry which is preliminary data.</text>
</comment>
<evidence type="ECO:0000256" key="3">
    <source>
        <dbReference type="ARBA" id="ARBA00022475"/>
    </source>
</evidence>
<dbReference type="Gene3D" id="3.40.50.2300">
    <property type="match status" value="2"/>
</dbReference>
<comment type="similarity">
    <text evidence="2">Belongs to the BMP lipoprotein family.</text>
</comment>
<evidence type="ECO:0000256" key="6">
    <source>
        <dbReference type="ARBA" id="ARBA00023288"/>
    </source>
</evidence>
<protein>
    <submittedName>
        <fullName evidence="9">BMP family ABC transporter substrate-binding protein</fullName>
    </submittedName>
</protein>
<keyword evidence="3" id="KW-1003">Cell membrane</keyword>
<dbReference type="PANTHER" id="PTHR34296">
    <property type="entry name" value="TRANSCRIPTIONAL ACTIVATOR PROTEIN MED"/>
    <property type="match status" value="1"/>
</dbReference>
<dbReference type="AlphaFoldDB" id="A0A8J6JMI9"/>
<evidence type="ECO:0000313" key="10">
    <source>
        <dbReference type="Proteomes" id="UP000607645"/>
    </source>
</evidence>
<proteinExistence type="inferred from homology"/>
<evidence type="ECO:0000256" key="4">
    <source>
        <dbReference type="ARBA" id="ARBA00022729"/>
    </source>
</evidence>
<feature type="chain" id="PRO_5039291424" evidence="7">
    <location>
        <begin position="23"/>
        <end position="339"/>
    </location>
</feature>
<evidence type="ECO:0000256" key="5">
    <source>
        <dbReference type="ARBA" id="ARBA00023136"/>
    </source>
</evidence>
<accession>A0A8J6JMI9</accession>
<dbReference type="PANTHER" id="PTHR34296:SF2">
    <property type="entry name" value="ABC TRANSPORTER GUANOSINE-BINDING PROTEIN NUPN"/>
    <property type="match status" value="1"/>
</dbReference>
<keyword evidence="6" id="KW-0449">Lipoprotein</keyword>
<keyword evidence="5" id="KW-0472">Membrane</keyword>
<feature type="signal peptide" evidence="7">
    <location>
        <begin position="1"/>
        <end position="22"/>
    </location>
</feature>
<name>A0A8J6JMI9_9FIRM</name>
<evidence type="ECO:0000256" key="7">
    <source>
        <dbReference type="SAM" id="SignalP"/>
    </source>
</evidence>
<keyword evidence="4 7" id="KW-0732">Signal</keyword>
<dbReference type="Proteomes" id="UP000607645">
    <property type="component" value="Unassembled WGS sequence"/>
</dbReference>
<organism evidence="9 10">
    <name type="scientific">Lawsonibacter faecis</name>
    <dbReference type="NCBI Taxonomy" id="2763052"/>
    <lineage>
        <taxon>Bacteria</taxon>
        <taxon>Bacillati</taxon>
        <taxon>Bacillota</taxon>
        <taxon>Clostridia</taxon>
        <taxon>Eubacteriales</taxon>
        <taxon>Oscillospiraceae</taxon>
        <taxon>Lawsonibacter</taxon>
    </lineage>
</organism>
<reference evidence="9" key="1">
    <citation type="submission" date="2020-08" db="EMBL/GenBank/DDBJ databases">
        <title>Genome public.</title>
        <authorList>
            <person name="Liu C."/>
            <person name="Sun Q."/>
        </authorList>
    </citation>
    <scope>NUCLEOTIDE SEQUENCE</scope>
    <source>
        <strain evidence="9">NSJ-52</strain>
    </source>
</reference>
<sequence>MKKQFTRFLCAALGAAMLLALAGCGPKEGSGGDGDRTKVAFVSYMAVDQAEWLQNLDQGLKDYQSAHPELEIKLVEATQTSEYEPKVRALADAGYDIIITSYDNMAAATVAVAKDFPDIKFGSMDGAIPDLENCKNIQEFGLSRTETAYLAGVAAGMMTQTNKVGIVGGSDVGPINEIIAGWQQGMRSVNPDIEDVVVYANTFTDPTKGKELGLALIGKDCDIIGGAAGGTGVGAAQAAAEKSSYYVGWDVHYGDVVGDLELGSAVNFFDKMVIQFIEDAVGGKYTPGVRTIYGLKEGACDFEFLEGSKVSDEAKAAVEEARKAITEGRVEISSEPIHK</sequence>
<dbReference type="PROSITE" id="PS51257">
    <property type="entry name" value="PROKAR_LIPOPROTEIN"/>
    <property type="match status" value="1"/>
</dbReference>
<evidence type="ECO:0000259" key="8">
    <source>
        <dbReference type="Pfam" id="PF02608"/>
    </source>
</evidence>
<dbReference type="EMBL" id="JACOPQ010000020">
    <property type="protein sequence ID" value="MBC5738743.1"/>
    <property type="molecule type" value="Genomic_DNA"/>
</dbReference>
<evidence type="ECO:0000256" key="1">
    <source>
        <dbReference type="ARBA" id="ARBA00004193"/>
    </source>
</evidence>
<dbReference type="Pfam" id="PF02608">
    <property type="entry name" value="Bmp"/>
    <property type="match status" value="1"/>
</dbReference>
<dbReference type="InterPro" id="IPR050957">
    <property type="entry name" value="BMP_lipoprotein"/>
</dbReference>
<evidence type="ECO:0000256" key="2">
    <source>
        <dbReference type="ARBA" id="ARBA00008610"/>
    </source>
</evidence>
<feature type="domain" description="ABC transporter substrate-binding protein PnrA-like" evidence="8">
    <location>
        <begin position="38"/>
        <end position="323"/>
    </location>
</feature>
<dbReference type="RefSeq" id="WP_173023574.1">
    <property type="nucleotide sequence ID" value="NZ_JACOPQ010000020.1"/>
</dbReference>
<keyword evidence="10" id="KW-1185">Reference proteome</keyword>
<dbReference type="InterPro" id="IPR003760">
    <property type="entry name" value="PnrA-like"/>
</dbReference>
<comment type="subcellular location">
    <subcellularLocation>
        <location evidence="1">Cell membrane</location>
        <topology evidence="1">Lipid-anchor</topology>
    </subcellularLocation>
</comment>